<sequence length="75" mass="8930">MTLLYLPQEIQDHVIDLLHDDDETLRSCALVSRSWLRQSQKHLFAEVRINYHFLMKWCRNITPGEDGLSSFTRKL</sequence>
<reference evidence="1" key="2">
    <citation type="journal article" date="2020" name="Nat. Commun.">
        <title>Large-scale genome sequencing of mycorrhizal fungi provides insights into the early evolution of symbiotic traits.</title>
        <authorList>
            <person name="Miyauchi S."/>
            <person name="Kiss E."/>
            <person name="Kuo A."/>
            <person name="Drula E."/>
            <person name="Kohler A."/>
            <person name="Sanchez-Garcia M."/>
            <person name="Morin E."/>
            <person name="Andreopoulos B."/>
            <person name="Barry K.W."/>
            <person name="Bonito G."/>
            <person name="Buee M."/>
            <person name="Carver A."/>
            <person name="Chen C."/>
            <person name="Cichocki N."/>
            <person name="Clum A."/>
            <person name="Culley D."/>
            <person name="Crous P.W."/>
            <person name="Fauchery L."/>
            <person name="Girlanda M."/>
            <person name="Hayes R.D."/>
            <person name="Keri Z."/>
            <person name="LaButti K."/>
            <person name="Lipzen A."/>
            <person name="Lombard V."/>
            <person name="Magnuson J."/>
            <person name="Maillard F."/>
            <person name="Murat C."/>
            <person name="Nolan M."/>
            <person name="Ohm R.A."/>
            <person name="Pangilinan J."/>
            <person name="Pereira M.F."/>
            <person name="Perotto S."/>
            <person name="Peter M."/>
            <person name="Pfister S."/>
            <person name="Riley R."/>
            <person name="Sitrit Y."/>
            <person name="Stielow J.B."/>
            <person name="Szollosi G."/>
            <person name="Zifcakova L."/>
            <person name="Stursova M."/>
            <person name="Spatafora J.W."/>
            <person name="Tedersoo L."/>
            <person name="Vaario L.M."/>
            <person name="Yamada A."/>
            <person name="Yan M."/>
            <person name="Wang P."/>
            <person name="Xu J."/>
            <person name="Bruns T."/>
            <person name="Baldrian P."/>
            <person name="Vilgalys R."/>
            <person name="Dunand C."/>
            <person name="Henrissat B."/>
            <person name="Grigoriev I.V."/>
            <person name="Hibbett D."/>
            <person name="Nagy L.G."/>
            <person name="Martin F.M."/>
        </authorList>
    </citation>
    <scope>NUCLEOTIDE SEQUENCE</scope>
    <source>
        <strain evidence="1">P2</strain>
    </source>
</reference>
<gene>
    <name evidence="1" type="ORF">BDM02DRAFT_3103536</name>
</gene>
<evidence type="ECO:0000313" key="1">
    <source>
        <dbReference type="EMBL" id="KAF9644036.1"/>
    </source>
</evidence>
<feature type="non-terminal residue" evidence="1">
    <location>
        <position position="75"/>
    </location>
</feature>
<comment type="caution">
    <text evidence="1">The sequence shown here is derived from an EMBL/GenBank/DDBJ whole genome shotgun (WGS) entry which is preliminary data.</text>
</comment>
<protein>
    <submittedName>
        <fullName evidence="1">Uncharacterized protein</fullName>
    </submittedName>
</protein>
<dbReference type="EMBL" id="MU118165">
    <property type="protein sequence ID" value="KAF9644036.1"/>
    <property type="molecule type" value="Genomic_DNA"/>
</dbReference>
<dbReference type="Proteomes" id="UP000886501">
    <property type="component" value="Unassembled WGS sequence"/>
</dbReference>
<evidence type="ECO:0000313" key="2">
    <source>
        <dbReference type="Proteomes" id="UP000886501"/>
    </source>
</evidence>
<name>A0ACB6Z368_THEGA</name>
<reference evidence="1" key="1">
    <citation type="submission" date="2019-10" db="EMBL/GenBank/DDBJ databases">
        <authorList>
            <consortium name="DOE Joint Genome Institute"/>
            <person name="Kuo A."/>
            <person name="Miyauchi S."/>
            <person name="Kiss E."/>
            <person name="Drula E."/>
            <person name="Kohler A."/>
            <person name="Sanchez-Garcia M."/>
            <person name="Andreopoulos B."/>
            <person name="Barry K.W."/>
            <person name="Bonito G."/>
            <person name="Buee M."/>
            <person name="Carver A."/>
            <person name="Chen C."/>
            <person name="Cichocki N."/>
            <person name="Clum A."/>
            <person name="Culley D."/>
            <person name="Crous P.W."/>
            <person name="Fauchery L."/>
            <person name="Girlanda M."/>
            <person name="Hayes R."/>
            <person name="Keri Z."/>
            <person name="Labutti K."/>
            <person name="Lipzen A."/>
            <person name="Lombard V."/>
            <person name="Magnuson J."/>
            <person name="Maillard F."/>
            <person name="Morin E."/>
            <person name="Murat C."/>
            <person name="Nolan M."/>
            <person name="Ohm R."/>
            <person name="Pangilinan J."/>
            <person name="Pereira M."/>
            <person name="Perotto S."/>
            <person name="Peter M."/>
            <person name="Riley R."/>
            <person name="Sitrit Y."/>
            <person name="Stielow B."/>
            <person name="Szollosi G."/>
            <person name="Zifcakova L."/>
            <person name="Stursova M."/>
            <person name="Spatafora J.W."/>
            <person name="Tedersoo L."/>
            <person name="Vaario L.-M."/>
            <person name="Yamada A."/>
            <person name="Yan M."/>
            <person name="Wang P."/>
            <person name="Xu J."/>
            <person name="Bruns T."/>
            <person name="Baldrian P."/>
            <person name="Vilgalys R."/>
            <person name="Henrissat B."/>
            <person name="Grigoriev I.V."/>
            <person name="Hibbett D."/>
            <person name="Nagy L.G."/>
            <person name="Martin F.M."/>
        </authorList>
    </citation>
    <scope>NUCLEOTIDE SEQUENCE</scope>
    <source>
        <strain evidence="1">P2</strain>
    </source>
</reference>
<accession>A0ACB6Z368</accession>
<proteinExistence type="predicted"/>
<keyword evidence="2" id="KW-1185">Reference proteome</keyword>
<organism evidence="1 2">
    <name type="scientific">Thelephora ganbajun</name>
    <name type="common">Ganba fungus</name>
    <dbReference type="NCBI Taxonomy" id="370292"/>
    <lineage>
        <taxon>Eukaryota</taxon>
        <taxon>Fungi</taxon>
        <taxon>Dikarya</taxon>
        <taxon>Basidiomycota</taxon>
        <taxon>Agaricomycotina</taxon>
        <taxon>Agaricomycetes</taxon>
        <taxon>Thelephorales</taxon>
        <taxon>Thelephoraceae</taxon>
        <taxon>Thelephora</taxon>
    </lineage>
</organism>